<dbReference type="Gene3D" id="2.60.40.740">
    <property type="match status" value="3"/>
</dbReference>
<dbReference type="InterPro" id="IPR036116">
    <property type="entry name" value="FN3_sf"/>
</dbReference>
<dbReference type="SUPFAM" id="SSF49265">
    <property type="entry name" value="Fibronectin type III"/>
    <property type="match status" value="1"/>
</dbReference>
<evidence type="ECO:0000313" key="3">
    <source>
        <dbReference type="Proteomes" id="UP000297739"/>
    </source>
</evidence>
<dbReference type="InterPro" id="IPR025667">
    <property type="entry name" value="SprB_repeat"/>
</dbReference>
<keyword evidence="3" id="KW-1185">Reference proteome</keyword>
<dbReference type="Pfam" id="PF18962">
    <property type="entry name" value="Por_Secre_tail"/>
    <property type="match status" value="1"/>
</dbReference>
<dbReference type="NCBIfam" id="TIGR04183">
    <property type="entry name" value="Por_Secre_tail"/>
    <property type="match status" value="1"/>
</dbReference>
<proteinExistence type="predicted"/>
<dbReference type="Gene3D" id="2.60.40.1800">
    <property type="match status" value="4"/>
</dbReference>
<organism evidence="2 3">
    <name type="scientific">Hymenobacter elongatus</name>
    <dbReference type="NCBI Taxonomy" id="877208"/>
    <lineage>
        <taxon>Bacteria</taxon>
        <taxon>Pseudomonadati</taxon>
        <taxon>Bacteroidota</taxon>
        <taxon>Cytophagia</taxon>
        <taxon>Cytophagales</taxon>
        <taxon>Hymenobacteraceae</taxon>
        <taxon>Hymenobacter</taxon>
    </lineage>
</organism>
<dbReference type="EMBL" id="SRLD01000062">
    <property type="protein sequence ID" value="TGE12811.1"/>
    <property type="molecule type" value="Genomic_DNA"/>
</dbReference>
<dbReference type="SUPFAM" id="SSF63825">
    <property type="entry name" value="YWTD domain"/>
    <property type="match status" value="1"/>
</dbReference>
<reference evidence="2 3" key="1">
    <citation type="submission" date="2019-04" db="EMBL/GenBank/DDBJ databases">
        <authorList>
            <person name="Feng G."/>
            <person name="Zhang J."/>
            <person name="Zhu H."/>
        </authorList>
    </citation>
    <scope>NUCLEOTIDE SEQUENCE [LARGE SCALE GENOMIC DNA]</scope>
    <source>
        <strain evidence="2 3">JCM 17223</strain>
    </source>
</reference>
<dbReference type="Pfam" id="PF19078">
    <property type="entry name" value="Big_12"/>
    <property type="match status" value="3"/>
</dbReference>
<dbReference type="InterPro" id="IPR026444">
    <property type="entry name" value="Secre_tail"/>
</dbReference>
<gene>
    <name evidence="2" type="ORF">E5J99_19930</name>
</gene>
<accession>A0A4Z0PFJ2</accession>
<dbReference type="Gene3D" id="2.60.40.10">
    <property type="entry name" value="Immunoglobulins"/>
    <property type="match status" value="2"/>
</dbReference>
<dbReference type="PROSITE" id="PS50853">
    <property type="entry name" value="FN3"/>
    <property type="match status" value="1"/>
</dbReference>
<evidence type="ECO:0000259" key="1">
    <source>
        <dbReference type="PROSITE" id="PS50853"/>
    </source>
</evidence>
<name>A0A4Z0PFJ2_9BACT</name>
<feature type="domain" description="Fibronectin type-III" evidence="1">
    <location>
        <begin position="345"/>
        <end position="443"/>
    </location>
</feature>
<dbReference type="Proteomes" id="UP000297739">
    <property type="component" value="Unassembled WGS sequence"/>
</dbReference>
<dbReference type="RefSeq" id="WP_135499571.1">
    <property type="nucleotide sequence ID" value="NZ_SRLD01000062.1"/>
</dbReference>
<dbReference type="PANTHER" id="PTHR34677">
    <property type="match status" value="1"/>
</dbReference>
<comment type="caution">
    <text evidence="2">The sequence shown here is derived from an EMBL/GenBank/DDBJ whole genome shotgun (WGS) entry which is preliminary data.</text>
</comment>
<dbReference type="PANTHER" id="PTHR34677:SF3">
    <property type="entry name" value="BACTERIAL IG-LIKE DOMAIN-CONTAINING PROTEIN"/>
    <property type="match status" value="1"/>
</dbReference>
<dbReference type="OrthoDB" id="9801383at2"/>
<dbReference type="Pfam" id="PF13573">
    <property type="entry name" value="SprB"/>
    <property type="match status" value="4"/>
</dbReference>
<dbReference type="InterPro" id="IPR013783">
    <property type="entry name" value="Ig-like_fold"/>
</dbReference>
<protein>
    <submittedName>
        <fullName evidence="2">T9SS type A sorting domain-containing protein</fullName>
    </submittedName>
</protein>
<dbReference type="NCBIfam" id="NF033510">
    <property type="entry name" value="Ca_tandemer"/>
    <property type="match status" value="3"/>
</dbReference>
<sequence length="2049" mass="205166">MNPLFLPGPYRGAQLAAGNQARRRAAGRAYPGWLLALLLLLATTGRAQTAATKIYWVQGSATPADDRYSSSNLDGTGQATLASGNSATTFFQPNSLWVDAATNVAYVGDGAVAGSTGISRFNASTGAFLSTIVAGGSTFAFSGVQVAGTKIYWVQGSNTAADDRLCSANLDGTGQATLASGNSATTFANPNALWVDAASGVIYVGDGGNAGNTGISRFSLTGTYLSTIVAGISGISINGIQVVGSKIYWVQSSATASDDQLNSANLDGTGKVTLASGNSATTFFNPQALLVDVPNSTIFVGDGASSTSSTGISRFSLTGTYLNTIVAGGLQNINAFGSNSLPAVAPTVTTAAATSITPTSAVLGGNVTADGGATISDRGVVYVVGTGTPTTSNTKVQNGTGTGSFSQSVTGLAASTQYTVRAYAINSAGTSYGSSITFTTPATLSTTGSQTNVSCFGGTNGSATVSVSGGTTPYTYSWNTTPVQTTATATGLSAGTYTVTVTDASSATITRSFTITQPTSAVTGTTVVTNVSCNGGSNGAINLTPSGGTSPYTFRWNSGATTEDRTGLSAGTYSVTITDVNGCTGTVNTTVTQPASALTLTKASQTNIACFGGNTGAASVNAATGGTAPYTYDWTPGNPVGDGTRSVTGLTAQTYTVTVTDANGCTATQSFTLTQPASALATTGSQTNVTTNGGSNGTATVSVSGGTPSYTYSWSPSGGTSATASGLSAGTYTVTVTDANGCTTTRSFTITQPAPVTAAPVVTSPPHVSLTNDNTPTYAGTAPANATVNVFVDGTSIGTTTATAGGTFALTQPTALPDGTHTVNATATAAGLATSGSSNTNGFTVDATAPTVAITSSTGTSGSTTSTSPIAFTITFSENVSGFVAGDVTVSNGSVSGFAGSGTTYTFNVTPTANGAVTVNVPANVAQDAAGNGNTAATQFSITYSQLVTAAPVVNTPANGSLLTTTTPTYAGTAPASSTVTVFIDGSASGTTTATASGSFSLTQPTALSQGSHTVRATAQTSGSAVSADSNTNTFTIDTVRPTVAITSTASNPTNTSPIPVTVTFSEAVTGFVAGDVTVSNGSITGGLINGSGTTYSFNVTPAANGLVTVNVPANVVQDAAGNGNTAASPFSINYTVPTTTVTSIVRNDASPTNAATVSYTVTFSASVSGLSASNFTLSTSTAMGASVTSVSGAGTTYTVVVSTGFSDGTLGLNLNNSTGVSPTVSNVPFNGPLYTIDKTVPAAPVVTEPANGSVTRSTQPILRGTAEANTTVTVVVDGTAVGTTPADLGGNWAIGQPTALANGSHTVAARTTDAAGNTSPNSSTNTFTVDTVSPTVAISSTASNPTNTSPIPVRVTFSEIVTGFTAGDVTVSNGTLSAFSGFGGTYTFNVTPTAAGTVTVNIAANVATDEAGNSNTAAPQFAIQYTVPVTATSWTGTSSTDWFAGSNWTAGVPTSTLDATIPAGMLRYPVLTTGPAAAKNLALASTASLTQSGGTLDLKGNFSNDGTFTATGGLVSLSGSANQTIGGGSRTSFWDLTVGPAGATLGGTTDMQRVLTLNGNLTTSNNLFTLLSSGTATAMVVNTPGSVVGTATVPRYISPSLNNGLGYRHYSSPVVSTTVADLTTTGFAPVVNADYNTQGNTVNPFPTVYGFDESRIVGTSATTQDFDYGYFSPTSLGSTLLRGRGYTVNINASEKVDLVGTLNSGTVPVGALTRGNQANSGWQLLGNPYPSPLDWKQARLGLPTGVLDAVYVYKSSDVYAGTYQFYQNGFGTLPNGIIGSMQGFFLRVSQPVASFNFLNSWRSTTYEAASFDRPAADTRPALQLDLVSAQGPRDPAYVYFEEGATPGVDDHYDAEKLPNTTGLNLASVAAGTGLAINGLPFLQATTLVPLTVGVPVTGTYTLQAASLANFGTAAVYLLDAVTGQQIDLKQQTTYSFSASNAALITGRFSLSFGALRPLATSSSALAAGVALYPNPASKMAWVELPAALGRKPVTATLLDALGRVVRTQQLPANGNKAHALSLAELPVGVYSLRLSTEAGLVTKRLIIE</sequence>
<dbReference type="InterPro" id="IPR011042">
    <property type="entry name" value="6-blade_b-propeller_TolB-like"/>
</dbReference>
<dbReference type="Gene3D" id="2.120.10.30">
    <property type="entry name" value="TolB, C-terminal domain"/>
    <property type="match status" value="2"/>
</dbReference>
<dbReference type="InterPro" id="IPR044048">
    <property type="entry name" value="Big_12"/>
</dbReference>
<dbReference type="InterPro" id="IPR003961">
    <property type="entry name" value="FN3_dom"/>
</dbReference>
<evidence type="ECO:0000313" key="2">
    <source>
        <dbReference type="EMBL" id="TGE12811.1"/>
    </source>
</evidence>